<evidence type="ECO:0000313" key="1">
    <source>
        <dbReference type="EMBL" id="KAJ5240286.1"/>
    </source>
</evidence>
<dbReference type="SUPFAM" id="SSF56112">
    <property type="entry name" value="Protein kinase-like (PK-like)"/>
    <property type="match status" value="1"/>
</dbReference>
<organism evidence="1 2">
    <name type="scientific">Penicillium chermesinum</name>
    <dbReference type="NCBI Taxonomy" id="63820"/>
    <lineage>
        <taxon>Eukaryota</taxon>
        <taxon>Fungi</taxon>
        <taxon>Dikarya</taxon>
        <taxon>Ascomycota</taxon>
        <taxon>Pezizomycotina</taxon>
        <taxon>Eurotiomycetes</taxon>
        <taxon>Eurotiomycetidae</taxon>
        <taxon>Eurotiales</taxon>
        <taxon>Aspergillaceae</taxon>
        <taxon>Penicillium</taxon>
    </lineage>
</organism>
<protein>
    <submittedName>
        <fullName evidence="1">Uncharacterized protein</fullName>
    </submittedName>
</protein>
<reference evidence="1" key="2">
    <citation type="journal article" date="2023" name="IMA Fungus">
        <title>Comparative genomic study of the Penicillium genus elucidates a diverse pangenome and 15 lateral gene transfer events.</title>
        <authorList>
            <person name="Petersen C."/>
            <person name="Sorensen T."/>
            <person name="Nielsen M.R."/>
            <person name="Sondergaard T.E."/>
            <person name="Sorensen J.L."/>
            <person name="Fitzpatrick D.A."/>
            <person name="Frisvad J.C."/>
            <person name="Nielsen K.L."/>
        </authorList>
    </citation>
    <scope>NUCLEOTIDE SEQUENCE</scope>
    <source>
        <strain evidence="1">IBT 19713</strain>
    </source>
</reference>
<dbReference type="Proteomes" id="UP001150941">
    <property type="component" value="Unassembled WGS sequence"/>
</dbReference>
<proteinExistence type="predicted"/>
<dbReference type="RefSeq" id="XP_058333205.1">
    <property type="nucleotide sequence ID" value="XM_058474202.1"/>
</dbReference>
<evidence type="ECO:0000313" key="2">
    <source>
        <dbReference type="Proteomes" id="UP001150941"/>
    </source>
</evidence>
<reference evidence="1" key="1">
    <citation type="submission" date="2022-11" db="EMBL/GenBank/DDBJ databases">
        <authorList>
            <person name="Petersen C."/>
        </authorList>
    </citation>
    <scope>NUCLEOTIDE SEQUENCE</scope>
    <source>
        <strain evidence="1">IBT 19713</strain>
    </source>
</reference>
<sequence length="102" mass="11926">MDGPHVHPPPVIFKDLGLFIKWATAVRISEGQCLYAIGQLLKDHVPVPEVYGWREDGNERFIYMENLHALTLEQAWDMLEHDDRISVCCELRTILKRLRQLE</sequence>
<gene>
    <name evidence="1" type="ORF">N7468_004905</name>
</gene>
<dbReference type="OrthoDB" id="2906425at2759"/>
<name>A0A9W9P972_9EURO</name>
<comment type="caution">
    <text evidence="1">The sequence shown here is derived from an EMBL/GenBank/DDBJ whole genome shotgun (WGS) entry which is preliminary data.</text>
</comment>
<keyword evidence="2" id="KW-1185">Reference proteome</keyword>
<dbReference type="AlphaFoldDB" id="A0A9W9P972"/>
<accession>A0A9W9P972</accession>
<dbReference type="EMBL" id="JAPQKS010000003">
    <property type="protein sequence ID" value="KAJ5240286.1"/>
    <property type="molecule type" value="Genomic_DNA"/>
</dbReference>
<dbReference type="InterPro" id="IPR011009">
    <property type="entry name" value="Kinase-like_dom_sf"/>
</dbReference>
<dbReference type="GeneID" id="83201505"/>